<accession>A0ABN9UHP0</accession>
<evidence type="ECO:0000256" key="3">
    <source>
        <dbReference type="SAM" id="SignalP"/>
    </source>
</evidence>
<feature type="repeat" description="PPR" evidence="2">
    <location>
        <begin position="28"/>
        <end position="63"/>
    </location>
</feature>
<dbReference type="PROSITE" id="PS51375">
    <property type="entry name" value="PPR"/>
    <property type="match status" value="2"/>
</dbReference>
<reference evidence="4" key="1">
    <citation type="submission" date="2023-10" db="EMBL/GenBank/DDBJ databases">
        <authorList>
            <person name="Chen Y."/>
            <person name="Shah S."/>
            <person name="Dougan E. K."/>
            <person name="Thang M."/>
            <person name="Chan C."/>
        </authorList>
    </citation>
    <scope>NUCLEOTIDE SEQUENCE [LARGE SCALE GENOMIC DNA]</scope>
</reference>
<gene>
    <name evidence="4" type="ORF">PCOR1329_LOCUS48600</name>
</gene>
<evidence type="ECO:0000256" key="1">
    <source>
        <dbReference type="ARBA" id="ARBA00022737"/>
    </source>
</evidence>
<dbReference type="InterPro" id="IPR011990">
    <property type="entry name" value="TPR-like_helical_dom_sf"/>
</dbReference>
<organism evidence="4 5">
    <name type="scientific">Prorocentrum cordatum</name>
    <dbReference type="NCBI Taxonomy" id="2364126"/>
    <lineage>
        <taxon>Eukaryota</taxon>
        <taxon>Sar</taxon>
        <taxon>Alveolata</taxon>
        <taxon>Dinophyceae</taxon>
        <taxon>Prorocentrales</taxon>
        <taxon>Prorocentraceae</taxon>
        <taxon>Prorocentrum</taxon>
    </lineage>
</organism>
<evidence type="ECO:0000313" key="5">
    <source>
        <dbReference type="Proteomes" id="UP001189429"/>
    </source>
</evidence>
<protein>
    <submittedName>
        <fullName evidence="4">Uncharacterized protein</fullName>
    </submittedName>
</protein>
<sequence length="189" mass="21892">MRACLVALQWRQALVLLSEMCEAKVDRNVRSYNLGIGAYRQSGRRWKSALLLLSELSEAKLDPNVYSYSAAISACQDSEQWHQALALLGDLRERKLKPDVISHIAGPRTCQPWIWYSGWIHACETGKLSGKLWSLALSLLRESQHASEAQRREAYKFAITCLLRRDDVANYQLQRHHLLLWNRRMRERS</sequence>
<feature type="chain" id="PRO_5045115965" evidence="3">
    <location>
        <begin position="24"/>
        <end position="189"/>
    </location>
</feature>
<keyword evidence="3" id="KW-0732">Signal</keyword>
<evidence type="ECO:0000256" key="2">
    <source>
        <dbReference type="PROSITE-ProRule" id="PRU00708"/>
    </source>
</evidence>
<name>A0ABN9UHP0_9DINO</name>
<comment type="caution">
    <text evidence="4">The sequence shown here is derived from an EMBL/GenBank/DDBJ whole genome shotgun (WGS) entry which is preliminary data.</text>
</comment>
<proteinExistence type="predicted"/>
<dbReference type="EMBL" id="CAUYUJ010015871">
    <property type="protein sequence ID" value="CAK0859156.1"/>
    <property type="molecule type" value="Genomic_DNA"/>
</dbReference>
<feature type="repeat" description="PPR" evidence="2">
    <location>
        <begin position="64"/>
        <end position="98"/>
    </location>
</feature>
<dbReference type="InterPro" id="IPR002885">
    <property type="entry name" value="PPR_rpt"/>
</dbReference>
<dbReference type="PANTHER" id="PTHR47936:SF1">
    <property type="entry name" value="PENTATRICOPEPTIDE REPEAT-CONTAINING PROTEIN GUN1, CHLOROPLASTIC"/>
    <property type="match status" value="1"/>
</dbReference>
<dbReference type="Gene3D" id="1.25.40.10">
    <property type="entry name" value="Tetratricopeptide repeat domain"/>
    <property type="match status" value="1"/>
</dbReference>
<dbReference type="Pfam" id="PF13812">
    <property type="entry name" value="PPR_3"/>
    <property type="match status" value="1"/>
</dbReference>
<feature type="signal peptide" evidence="3">
    <location>
        <begin position="1"/>
        <end position="23"/>
    </location>
</feature>
<keyword evidence="1" id="KW-0677">Repeat</keyword>
<dbReference type="NCBIfam" id="TIGR00756">
    <property type="entry name" value="PPR"/>
    <property type="match status" value="1"/>
</dbReference>
<keyword evidence="5" id="KW-1185">Reference proteome</keyword>
<evidence type="ECO:0000313" key="4">
    <source>
        <dbReference type="EMBL" id="CAK0859156.1"/>
    </source>
</evidence>
<dbReference type="PANTHER" id="PTHR47936">
    <property type="entry name" value="PPR_LONG DOMAIN-CONTAINING PROTEIN"/>
    <property type="match status" value="1"/>
</dbReference>
<dbReference type="Proteomes" id="UP001189429">
    <property type="component" value="Unassembled WGS sequence"/>
</dbReference>